<evidence type="ECO:0000256" key="1">
    <source>
        <dbReference type="ARBA" id="ARBA00034117"/>
    </source>
</evidence>
<evidence type="ECO:0000313" key="4">
    <source>
        <dbReference type="Proteomes" id="UP000051886"/>
    </source>
</evidence>
<keyword evidence="4" id="KW-1185">Reference proteome</keyword>
<comment type="caution">
    <text evidence="3">The sequence shown here is derived from an EMBL/GenBank/DDBJ whole genome shotgun (WGS) entry which is preliminary data.</text>
</comment>
<accession>A0A0R2LJT1</accession>
<feature type="domain" description="LXG" evidence="2">
    <location>
        <begin position="14"/>
        <end position="119"/>
    </location>
</feature>
<evidence type="ECO:0000259" key="2">
    <source>
        <dbReference type="Pfam" id="PF04740"/>
    </source>
</evidence>
<organism evidence="3 4">
    <name type="scientific">Ligilactobacillus pobuzihii</name>
    <dbReference type="NCBI Taxonomy" id="449659"/>
    <lineage>
        <taxon>Bacteria</taxon>
        <taxon>Bacillati</taxon>
        <taxon>Bacillota</taxon>
        <taxon>Bacilli</taxon>
        <taxon>Lactobacillales</taxon>
        <taxon>Lactobacillaceae</taxon>
        <taxon>Ligilactobacillus</taxon>
    </lineage>
</organism>
<dbReference type="AlphaFoldDB" id="A0A0R2LJT1"/>
<gene>
    <name evidence="3" type="ORF">IV66_GL001600</name>
</gene>
<sequence length="514" mass="57303">MNIKYGQAITKFKETVRESSDEAKIDSDVLTTMEEKFSDVSTDFTEIDESIKKIYKTIDDLVVLTNVATDGFEEQLGKTKKVLTNTKKWLGDFNGLKEKSHVTELLNKINAEIAQLNTAGEVSYTSGEAAKFYHQTDFKKYVKTEHAQAKKDLEKFNAKYDKAQYAWEKYSNSEIGKALNQLINVKKNGISGWLAKYHLDAWLVRGKNIKNLIEGLQSLYDKTGGRVGKLGKYGKRGYRAGVRLDEAKRLLLSREDQLGKYARKANSFGKSASQKMKKVNYYLTQAKKWGKGKAYNLKSVRNLSNYLSKHPNLKGFLKHPVGTAWEKSLSKMKASKSAQKVAGTMSQLKKSAKVQKLMKTKGYKWGTKKFSKANGFTKYGKFGKIATRAGYVSMAFDVGKSAVGSYHDKKSLAYKSKGKAVIHAGVDQIKQAGPLEVAMAFSKLGPAGVAFGFGDGLTNSVVGILNSKLKDKFYNGMEKGLDKGYDQTVKKAKKIGRGIKKSFKNIKHTLNLGW</sequence>
<dbReference type="EMBL" id="JQCN01000031">
    <property type="protein sequence ID" value="KRN99594.1"/>
    <property type="molecule type" value="Genomic_DNA"/>
</dbReference>
<protein>
    <recommendedName>
        <fullName evidence="2">LXG domain-containing protein</fullName>
    </recommendedName>
</protein>
<evidence type="ECO:0000313" key="3">
    <source>
        <dbReference type="EMBL" id="KRN99594.1"/>
    </source>
</evidence>
<dbReference type="Proteomes" id="UP000051886">
    <property type="component" value="Unassembled WGS sequence"/>
</dbReference>
<comment type="similarity">
    <text evidence="1">In the N-terminal section; belongs to the LXG family.</text>
</comment>
<proteinExistence type="inferred from homology"/>
<reference evidence="3 4" key="1">
    <citation type="journal article" date="2015" name="Genome Announc.">
        <title>Expanding the biotechnology potential of lactobacilli through comparative genomics of 213 strains and associated genera.</title>
        <authorList>
            <person name="Sun Z."/>
            <person name="Harris H.M."/>
            <person name="McCann A."/>
            <person name="Guo C."/>
            <person name="Argimon S."/>
            <person name="Zhang W."/>
            <person name="Yang X."/>
            <person name="Jeffery I.B."/>
            <person name="Cooney J.C."/>
            <person name="Kagawa T.F."/>
            <person name="Liu W."/>
            <person name="Song Y."/>
            <person name="Salvetti E."/>
            <person name="Wrobel A."/>
            <person name="Rasinkangas P."/>
            <person name="Parkhill J."/>
            <person name="Rea M.C."/>
            <person name="O'Sullivan O."/>
            <person name="Ritari J."/>
            <person name="Douillard F.P."/>
            <person name="Paul Ross R."/>
            <person name="Yang R."/>
            <person name="Briner A.E."/>
            <person name="Felis G.E."/>
            <person name="de Vos W.M."/>
            <person name="Barrangou R."/>
            <person name="Klaenhammer T.R."/>
            <person name="Caufield P.W."/>
            <person name="Cui Y."/>
            <person name="Zhang H."/>
            <person name="O'Toole P.W."/>
        </authorList>
    </citation>
    <scope>NUCLEOTIDE SEQUENCE [LARGE SCALE GENOMIC DNA]</scope>
    <source>
        <strain evidence="3 4">NBRC 103219</strain>
    </source>
</reference>
<dbReference type="STRING" id="449659.IV66_GL001600"/>
<dbReference type="Pfam" id="PF04740">
    <property type="entry name" value="LXG"/>
    <property type="match status" value="1"/>
</dbReference>
<name>A0A0R2LJT1_9LACO</name>
<dbReference type="PATRIC" id="fig|449659.4.peg.1628"/>
<dbReference type="InterPro" id="IPR006829">
    <property type="entry name" value="LXG_dom"/>
</dbReference>